<evidence type="ECO:0000256" key="4">
    <source>
        <dbReference type="ARBA" id="ARBA00023136"/>
    </source>
</evidence>
<evidence type="ECO:0008006" key="9">
    <source>
        <dbReference type="Google" id="ProtNLM"/>
    </source>
</evidence>
<dbReference type="STRING" id="1160497.A0A1L9VCZ2"/>
<dbReference type="EMBL" id="KV878904">
    <property type="protein sequence ID" value="OJJ81774.1"/>
    <property type="molecule type" value="Genomic_DNA"/>
</dbReference>
<dbReference type="GO" id="GO:0016020">
    <property type="term" value="C:membrane"/>
    <property type="evidence" value="ECO:0007669"/>
    <property type="project" value="UniProtKB-SubCell"/>
</dbReference>
<dbReference type="AlphaFoldDB" id="A0A1L9VCZ2"/>
<dbReference type="OrthoDB" id="5305673at2759"/>
<evidence type="ECO:0000313" key="8">
    <source>
        <dbReference type="Proteomes" id="UP000184300"/>
    </source>
</evidence>
<gene>
    <name evidence="7" type="ORF">ASPGLDRAFT_37600</name>
</gene>
<dbReference type="InterPro" id="IPR045863">
    <property type="entry name" value="CorA_TM1_TM2"/>
</dbReference>
<organism evidence="7 8">
    <name type="scientific">Aspergillus glaucus CBS 516.65</name>
    <dbReference type="NCBI Taxonomy" id="1160497"/>
    <lineage>
        <taxon>Eukaryota</taxon>
        <taxon>Fungi</taxon>
        <taxon>Dikarya</taxon>
        <taxon>Ascomycota</taxon>
        <taxon>Pezizomycotina</taxon>
        <taxon>Eurotiomycetes</taxon>
        <taxon>Eurotiomycetidae</taxon>
        <taxon>Eurotiales</taxon>
        <taxon>Aspergillaceae</taxon>
        <taxon>Aspergillus</taxon>
        <taxon>Aspergillus subgen. Aspergillus</taxon>
    </lineage>
</organism>
<reference evidence="8" key="1">
    <citation type="journal article" date="2017" name="Genome Biol.">
        <title>Comparative genomics reveals high biological diversity and specific adaptations in the industrially and medically important fungal genus Aspergillus.</title>
        <authorList>
            <person name="de Vries R.P."/>
            <person name="Riley R."/>
            <person name="Wiebenga A."/>
            <person name="Aguilar-Osorio G."/>
            <person name="Amillis S."/>
            <person name="Uchima C.A."/>
            <person name="Anderluh G."/>
            <person name="Asadollahi M."/>
            <person name="Askin M."/>
            <person name="Barry K."/>
            <person name="Battaglia E."/>
            <person name="Bayram O."/>
            <person name="Benocci T."/>
            <person name="Braus-Stromeyer S.A."/>
            <person name="Caldana C."/>
            <person name="Canovas D."/>
            <person name="Cerqueira G.C."/>
            <person name="Chen F."/>
            <person name="Chen W."/>
            <person name="Choi C."/>
            <person name="Clum A."/>
            <person name="Dos Santos R.A."/>
            <person name="Damasio A.R."/>
            <person name="Diallinas G."/>
            <person name="Emri T."/>
            <person name="Fekete E."/>
            <person name="Flipphi M."/>
            <person name="Freyberg S."/>
            <person name="Gallo A."/>
            <person name="Gournas C."/>
            <person name="Habgood R."/>
            <person name="Hainaut M."/>
            <person name="Harispe M.L."/>
            <person name="Henrissat B."/>
            <person name="Hilden K.S."/>
            <person name="Hope R."/>
            <person name="Hossain A."/>
            <person name="Karabika E."/>
            <person name="Karaffa L."/>
            <person name="Karanyi Z."/>
            <person name="Krasevec N."/>
            <person name="Kuo A."/>
            <person name="Kusch H."/>
            <person name="LaButti K."/>
            <person name="Lagendijk E.L."/>
            <person name="Lapidus A."/>
            <person name="Levasseur A."/>
            <person name="Lindquist E."/>
            <person name="Lipzen A."/>
            <person name="Logrieco A.F."/>
            <person name="MacCabe A."/>
            <person name="Maekelae M.R."/>
            <person name="Malavazi I."/>
            <person name="Melin P."/>
            <person name="Meyer V."/>
            <person name="Mielnichuk N."/>
            <person name="Miskei M."/>
            <person name="Molnar A.P."/>
            <person name="Mule G."/>
            <person name="Ngan C.Y."/>
            <person name="Orejas M."/>
            <person name="Orosz E."/>
            <person name="Ouedraogo J.P."/>
            <person name="Overkamp K.M."/>
            <person name="Park H.-S."/>
            <person name="Perrone G."/>
            <person name="Piumi F."/>
            <person name="Punt P.J."/>
            <person name="Ram A.F."/>
            <person name="Ramon A."/>
            <person name="Rauscher S."/>
            <person name="Record E."/>
            <person name="Riano-Pachon D.M."/>
            <person name="Robert V."/>
            <person name="Roehrig J."/>
            <person name="Ruller R."/>
            <person name="Salamov A."/>
            <person name="Salih N.S."/>
            <person name="Samson R.A."/>
            <person name="Sandor E."/>
            <person name="Sanguinetti M."/>
            <person name="Schuetze T."/>
            <person name="Sepcic K."/>
            <person name="Shelest E."/>
            <person name="Sherlock G."/>
            <person name="Sophianopoulou V."/>
            <person name="Squina F.M."/>
            <person name="Sun H."/>
            <person name="Susca A."/>
            <person name="Todd R.B."/>
            <person name="Tsang A."/>
            <person name="Unkles S.E."/>
            <person name="van de Wiele N."/>
            <person name="van Rossen-Uffink D."/>
            <person name="Oliveira J.V."/>
            <person name="Vesth T.C."/>
            <person name="Visser J."/>
            <person name="Yu J.-H."/>
            <person name="Zhou M."/>
            <person name="Andersen M.R."/>
            <person name="Archer D.B."/>
            <person name="Baker S.E."/>
            <person name="Benoit I."/>
            <person name="Brakhage A.A."/>
            <person name="Braus G.H."/>
            <person name="Fischer R."/>
            <person name="Frisvad J.C."/>
            <person name="Goldman G.H."/>
            <person name="Houbraken J."/>
            <person name="Oakley B."/>
            <person name="Pocsi I."/>
            <person name="Scazzocchio C."/>
            <person name="Seiboth B."/>
            <person name="vanKuyk P.A."/>
            <person name="Wortman J."/>
            <person name="Dyer P.S."/>
            <person name="Grigoriev I.V."/>
        </authorList>
    </citation>
    <scope>NUCLEOTIDE SEQUENCE [LARGE SCALE GENOMIC DNA]</scope>
    <source>
        <strain evidence="8">CBS 516.65</strain>
    </source>
</reference>
<feature type="transmembrane region" description="Helical" evidence="6">
    <location>
        <begin position="995"/>
        <end position="1017"/>
    </location>
</feature>
<dbReference type="Proteomes" id="UP000184300">
    <property type="component" value="Unassembled WGS sequence"/>
</dbReference>
<proteinExistence type="predicted"/>
<evidence type="ECO:0000256" key="3">
    <source>
        <dbReference type="ARBA" id="ARBA00022989"/>
    </source>
</evidence>
<evidence type="ECO:0000256" key="1">
    <source>
        <dbReference type="ARBA" id="ARBA00004141"/>
    </source>
</evidence>
<dbReference type="RefSeq" id="XP_022398472.1">
    <property type="nucleotide sequence ID" value="XM_022544847.1"/>
</dbReference>
<evidence type="ECO:0000313" key="7">
    <source>
        <dbReference type="EMBL" id="OJJ81774.1"/>
    </source>
</evidence>
<keyword evidence="8" id="KW-1185">Reference proteome</keyword>
<dbReference type="Pfam" id="PF01544">
    <property type="entry name" value="CorA"/>
    <property type="match status" value="1"/>
</dbReference>
<dbReference type="GeneID" id="34461108"/>
<evidence type="ECO:0000256" key="5">
    <source>
        <dbReference type="SAM" id="Coils"/>
    </source>
</evidence>
<keyword evidence="4 6" id="KW-0472">Membrane</keyword>
<keyword evidence="2 6" id="KW-0812">Transmembrane</keyword>
<evidence type="ECO:0000256" key="2">
    <source>
        <dbReference type="ARBA" id="ARBA00022692"/>
    </source>
</evidence>
<feature type="transmembrane region" description="Helical" evidence="6">
    <location>
        <begin position="1029"/>
        <end position="1052"/>
    </location>
</feature>
<dbReference type="SUPFAM" id="SSF144083">
    <property type="entry name" value="Magnesium transport protein CorA, transmembrane region"/>
    <property type="match status" value="1"/>
</dbReference>
<feature type="coiled-coil region" evidence="5">
    <location>
        <begin position="847"/>
        <end position="874"/>
    </location>
</feature>
<dbReference type="VEuPathDB" id="FungiDB:ASPGLDRAFT_37600"/>
<accession>A0A1L9VCZ2</accession>
<keyword evidence="5" id="KW-0175">Coiled coil</keyword>
<comment type="subcellular location">
    <subcellularLocation>
        <location evidence="1">Membrane</location>
        <topology evidence="1">Multi-pass membrane protein</topology>
    </subcellularLocation>
</comment>
<name>A0A1L9VCZ2_ASPGL</name>
<evidence type="ECO:0000256" key="6">
    <source>
        <dbReference type="SAM" id="Phobius"/>
    </source>
</evidence>
<dbReference type="Gene3D" id="1.20.58.340">
    <property type="entry name" value="Magnesium transport protein CorA, transmembrane region"/>
    <property type="match status" value="1"/>
</dbReference>
<keyword evidence="3 6" id="KW-1133">Transmembrane helix</keyword>
<protein>
    <recommendedName>
        <fullName evidence="9">ATPase AAA-type core domain-containing protein</fullName>
    </recommendedName>
</protein>
<dbReference type="InterPro" id="IPR002523">
    <property type="entry name" value="MgTranspt_CorA/ZnTranspt_ZntB"/>
</dbReference>
<sequence>MSSSRVILAGDAPYDLVLYPQKSALGQRSLQIDKSRQRMEWLWGGIQLISDLLQAAQPKLEICCPSVKQHVMGSATDSSARHLLQLSIYDNRLHSRSTSSVSYSVENITTLEREGEWYSPTDANGTSGTTILVLEDKEDGIIDNDDAIDFFLQARPDFVVYHMSHPLGSGKLWDVVRLGPFRRDTGKKDPTKLVVVISADDLRGEGVELSKGLSWEKTCEDFVLNLNPNGKLATLATCAHLVVLFGCDGVIYRQGQGDEKQSLFFDPSRTEGDYVKGRWVPGMTEAFIAGVTSHLAQQPHPGLDKGIVSGLQAARCLVTEGIHSQGTKACPTHPVQLVMEDIGPKDLLYITVPSEDICGGANPDWSILASLPESDVIEIARDIVREGPSAGLRQVPMANFDRLFVYDRKEMEQFRSVYGTIKAYTARESTSPLNIALFGPGGSGKSFAAMEVAATACYPHKTARLHFKLTEFVQLDVLLNALNSIRNSTLAGHLTLAYFEGFDNSLSDKPLGWLSYLSRCRAVFLLGSGHAATFDEFEQRLQSLAISGKSTANYSDFISSIYDTVDIRGPDRCHSFDTMFPVRRAVILRDMLDEIAPSLKVGNRFPIEDDVLHGLLLVPKLRHGTRSLRSLLEMCRFSSRPTFDRMVLPPPFQLRLHIDYDEFKESMDSRKSQKAGWKVHTPLQLQDLDSDAAEHFIQKDCKRDLRINWDGDCLRCLVVDLEPQERVAIKDPVLQTALRKGWIPAEFVRLLGSGNASTSLLWTADRRSLFLQLPKDGNGLVTMILTCLPSVRPNARCQPQTDWACILLSSNGVDIESLLAKDPFPNDYTRMPADFMILPVSLFRWRVELLVEELENLTRNVVNEEEQLISAIELSELDSIRKSIFELGKVQLRLRRKWVCTLEVATTLSQYFDAIERRYGEEEVAPRYSEILRQRVRMDAQLCGSLEYDLQIIPSKIDSQRQMIDSRFHMMIAQSSAKTAEESQKDSSSMKTMSIMTLIFLPGTSIASIFSMGVFNWDAKDVRHVGNQYLWLYFAIAIPLTIVVLLTWYSWVKLRQRRKEAKKSEKDKC</sequence>